<evidence type="ECO:0000313" key="3">
    <source>
        <dbReference type="EMBL" id="MEX6689828.1"/>
    </source>
</evidence>
<evidence type="ECO:0000313" key="4">
    <source>
        <dbReference type="Proteomes" id="UP001560573"/>
    </source>
</evidence>
<dbReference type="EMBL" id="JAULBC010000007">
    <property type="protein sequence ID" value="MEX6689828.1"/>
    <property type="molecule type" value="Genomic_DNA"/>
</dbReference>
<dbReference type="InterPro" id="IPR041183">
    <property type="entry name" value="Cyclophilin-like"/>
</dbReference>
<name>A0ABV3ZJ24_9BACT</name>
<keyword evidence="1" id="KW-0732">Signal</keyword>
<gene>
    <name evidence="3" type="ORF">QTN47_20140</name>
</gene>
<dbReference type="Gene3D" id="2.40.100.20">
    <property type="match status" value="1"/>
</dbReference>
<dbReference type="Pfam" id="PF18050">
    <property type="entry name" value="Cyclophil_like2"/>
    <property type="match status" value="1"/>
</dbReference>
<keyword evidence="4" id="KW-1185">Reference proteome</keyword>
<sequence>MISLVFHRPVRAFAIVSLVCMVCSCKAYTKDNESAFPEYMSTDTLTHKMKVTIGSQTFTALLSDNPASAALIAALPLTLVMTELNGNEKYAKLPNALPAAPANPSTIQAGDLMLWGNNTLVLFYKSFSTSYSYTRIGRIDDVRGLFPAVGSKEITVTFSVE</sequence>
<dbReference type="InterPro" id="IPR029000">
    <property type="entry name" value="Cyclophilin-like_dom_sf"/>
</dbReference>
<reference evidence="3 4" key="1">
    <citation type="submission" date="2023-07" db="EMBL/GenBank/DDBJ databases">
        <authorList>
            <person name="Lian W.-H."/>
        </authorList>
    </citation>
    <scope>NUCLEOTIDE SEQUENCE [LARGE SCALE GENOMIC DNA]</scope>
    <source>
        <strain evidence="3 4">SYSU DXS3180</strain>
    </source>
</reference>
<feature type="domain" description="Cyclophilin-like" evidence="2">
    <location>
        <begin position="51"/>
        <end position="158"/>
    </location>
</feature>
<dbReference type="Proteomes" id="UP001560573">
    <property type="component" value="Unassembled WGS sequence"/>
</dbReference>
<protein>
    <submittedName>
        <fullName evidence="3">Cyclophilin-like fold protein</fullName>
    </submittedName>
</protein>
<organism evidence="3 4">
    <name type="scientific">Danxiaibacter flavus</name>
    <dbReference type="NCBI Taxonomy" id="3049108"/>
    <lineage>
        <taxon>Bacteria</taxon>
        <taxon>Pseudomonadati</taxon>
        <taxon>Bacteroidota</taxon>
        <taxon>Chitinophagia</taxon>
        <taxon>Chitinophagales</taxon>
        <taxon>Chitinophagaceae</taxon>
        <taxon>Danxiaibacter</taxon>
    </lineage>
</organism>
<feature type="chain" id="PRO_5045257327" evidence="1">
    <location>
        <begin position="30"/>
        <end position="161"/>
    </location>
</feature>
<evidence type="ECO:0000259" key="2">
    <source>
        <dbReference type="Pfam" id="PF18050"/>
    </source>
</evidence>
<dbReference type="RefSeq" id="WP_369331236.1">
    <property type="nucleotide sequence ID" value="NZ_JAULBC010000007.1"/>
</dbReference>
<accession>A0ABV3ZJ24</accession>
<proteinExistence type="predicted"/>
<feature type="signal peptide" evidence="1">
    <location>
        <begin position="1"/>
        <end position="29"/>
    </location>
</feature>
<dbReference type="SUPFAM" id="SSF50891">
    <property type="entry name" value="Cyclophilin-like"/>
    <property type="match status" value="1"/>
</dbReference>
<comment type="caution">
    <text evidence="3">The sequence shown here is derived from an EMBL/GenBank/DDBJ whole genome shotgun (WGS) entry which is preliminary data.</text>
</comment>
<evidence type="ECO:0000256" key="1">
    <source>
        <dbReference type="SAM" id="SignalP"/>
    </source>
</evidence>